<proteinExistence type="predicted"/>
<evidence type="ECO:0000256" key="1">
    <source>
        <dbReference type="SAM" id="MobiDB-lite"/>
    </source>
</evidence>
<dbReference type="KEGG" id="aey:CDG81_13265"/>
<feature type="region of interest" description="Disordered" evidence="1">
    <location>
        <begin position="27"/>
        <end position="64"/>
    </location>
</feature>
<evidence type="ECO:0000313" key="3">
    <source>
        <dbReference type="Proteomes" id="UP000215043"/>
    </source>
</evidence>
<organism evidence="2 3">
    <name type="scientific">Actinopolyspora erythraea</name>
    <dbReference type="NCBI Taxonomy" id="414996"/>
    <lineage>
        <taxon>Bacteria</taxon>
        <taxon>Bacillati</taxon>
        <taxon>Actinomycetota</taxon>
        <taxon>Actinomycetes</taxon>
        <taxon>Actinopolysporales</taxon>
        <taxon>Actinopolysporaceae</taxon>
        <taxon>Actinopolyspora</taxon>
    </lineage>
</organism>
<dbReference type="EMBL" id="CP022752">
    <property type="protein sequence ID" value="ASU79094.1"/>
    <property type="molecule type" value="Genomic_DNA"/>
</dbReference>
<sequence length="103" mass="11172">MDEATTASRCSCVCWKAFWERRATAVRLPDRSSENSSRGVAADSTTSSPGRASQRTAGRAPAVSSVYSSSVTWKFEPPKPKLDTEARLGCSVVLIHGRARVLR</sequence>
<dbReference type="AlphaFoldDB" id="A0A223RTD7"/>
<gene>
    <name evidence="2" type="ORF">CDG81_13265</name>
</gene>
<feature type="compositionally biased region" description="Polar residues" evidence="1">
    <location>
        <begin position="34"/>
        <end position="56"/>
    </location>
</feature>
<reference evidence="2 3" key="1">
    <citation type="submission" date="2017-08" db="EMBL/GenBank/DDBJ databases">
        <title>The complete genome sequence of moderately halophilic actinomycete Actinopolyspora erythraea YIM 90600, the producer of novel erythromycin, novel actinopolysporins A-C and tubercidin.</title>
        <authorList>
            <person name="Yin M."/>
            <person name="Tang S."/>
        </authorList>
    </citation>
    <scope>NUCLEOTIDE SEQUENCE [LARGE SCALE GENOMIC DNA]</scope>
    <source>
        <strain evidence="2 3">YIM 90600</strain>
    </source>
</reference>
<name>A0A223RTD7_9ACTN</name>
<protein>
    <submittedName>
        <fullName evidence="2">Uncharacterized protein</fullName>
    </submittedName>
</protein>
<dbReference type="Proteomes" id="UP000215043">
    <property type="component" value="Chromosome"/>
</dbReference>
<accession>A0A223RTD7</accession>
<evidence type="ECO:0000313" key="2">
    <source>
        <dbReference type="EMBL" id="ASU79094.1"/>
    </source>
</evidence>